<comment type="similarity">
    <text evidence="3">Belongs to the exportin family.</text>
</comment>
<proteinExistence type="inferred from homology"/>
<reference evidence="8" key="1">
    <citation type="submission" date="2021-01" db="EMBL/GenBank/DDBJ databases">
        <authorList>
            <person name="Corre E."/>
            <person name="Pelletier E."/>
            <person name="Niang G."/>
            <person name="Scheremetjew M."/>
            <person name="Finn R."/>
            <person name="Kale V."/>
            <person name="Holt S."/>
            <person name="Cochrane G."/>
            <person name="Meng A."/>
            <person name="Brown T."/>
            <person name="Cohen L."/>
        </authorList>
    </citation>
    <scope>NUCLEOTIDE SEQUENCE</scope>
    <source>
        <strain evidence="8">MM31A-1</strain>
    </source>
</reference>
<dbReference type="GO" id="GO:0006611">
    <property type="term" value="P:protein export from nucleus"/>
    <property type="evidence" value="ECO:0007669"/>
    <property type="project" value="TreeGrafter"/>
</dbReference>
<evidence type="ECO:0000256" key="7">
    <source>
        <dbReference type="ARBA" id="ARBA00023242"/>
    </source>
</evidence>
<evidence type="ECO:0000256" key="2">
    <source>
        <dbReference type="ARBA" id="ARBA00004496"/>
    </source>
</evidence>
<name>A0A7S3PXS9_9STRA</name>
<dbReference type="GO" id="GO:0005737">
    <property type="term" value="C:cytoplasm"/>
    <property type="evidence" value="ECO:0007669"/>
    <property type="project" value="UniProtKB-SubCell"/>
</dbReference>
<evidence type="ECO:0008006" key="9">
    <source>
        <dbReference type="Google" id="ProtNLM"/>
    </source>
</evidence>
<dbReference type="Gene3D" id="1.25.10.10">
    <property type="entry name" value="Leucine-rich Repeat Variant"/>
    <property type="match status" value="1"/>
</dbReference>
<evidence type="ECO:0000256" key="1">
    <source>
        <dbReference type="ARBA" id="ARBA00004123"/>
    </source>
</evidence>
<organism evidence="8">
    <name type="scientific">Chaetoceros debilis</name>
    <dbReference type="NCBI Taxonomy" id="122233"/>
    <lineage>
        <taxon>Eukaryota</taxon>
        <taxon>Sar</taxon>
        <taxon>Stramenopiles</taxon>
        <taxon>Ochrophyta</taxon>
        <taxon>Bacillariophyta</taxon>
        <taxon>Coscinodiscophyceae</taxon>
        <taxon>Chaetocerotophycidae</taxon>
        <taxon>Chaetocerotales</taxon>
        <taxon>Chaetocerotaceae</taxon>
        <taxon>Chaetoceros</taxon>
    </lineage>
</organism>
<sequence length="1260" mass="139340">MATSAAQELLSLISAPIPNAPASQSNYHVNIQNLRDSGDKTFLFFRTVLELTNQPQLSLALQQQPQHTELLFHSILGFRHVTLFRWVQYSPQYRDACRDFLLALGLGMGMNTNKSDPNHNILPKTLANACLATSAAFWKRSWRMENTHYNRNANGGGDINGISNEETHLMQLIASHPQNYHTMENTESLFQAMESITLQPFHVHHQAQASVSYDANQLHMATMASSFLSSLVGEFGGSNTAAAYNCSLEFHRLAHVAFEEKGILDLLKISINGLSGAVTKLSSDPSLVDASCGVVNLTIDVLSWEFGSLGGKWGRTGSSALVRPPESWREYLIRPDFLGAVFQVYTSIRNEAGAAVGKLKHSLRQLLILLSSITGIVFLDKNQKNAYCGFMIDGCMSVLSLLITELNDSNRTMEQMEYLESETVDLCSMITRLVTNFRIGTLCVLPTFSNLLTAIATVGDALLKISVLELKNAQGDMEMVDGGEWRDEALGMLLEAVCLLAEDPWLFNVRQGNAQDAATILLKSNLAPLYHSYVTSRIEMAKMEEHYLTANAADLDEVREEISGTSLEEEMTTASSLGRVNLVSSLSCLSSLFQTCLPRLQGLFATEGHDVTPEAAALLEEGRLLIICACHLLTDDTCGETPLIPENILNACGKPSTGVNQIKSGAEDYVSTSNVIKQIVTSLMGLAEFQASRIAANPNNPNLSPLLAKTLLWFFARWAPAYIIPSSNEYDSRRLESGNDGILAAWSDQDSSQQAVSFCITLCLHYLCYWPQETQVQEGGSELLLGLARRGRQVRILLMQSPSMEHLVNLHSNTAAMIHTSSQAATACAGLNPAMINGFKRIPYKYRAQILRTIVIASSEINDAKSEQYLNASLQATQNAFSSLVQALEAKTVRVDDIASIEMVCLCVELFGGVAQSSEMCHPERIPIFLTQCLPRLSALMVHYASNITICEILLRLFRDYTEQFIVMLDRDQCLVAFKSSAELLKSYSANHCSSRVIRSSVDKSAEAGSEEEQSYNDVLCAIQLLNNIGAKDFIDSFSSERTGKGVESKEVIEVVFYGLQQILPLMTQGLLHFPRLCKQYYSLVGFMMDTYPEKVGALPFDLFRGLLDSLLFGMSHTDSFVSKSSLQGISSLAREHIESSSFNNHLSHDGSLFDDCALRLLKEVVFETIIWDRLEPSATALLPLAAIDLNKFAGVVNTITQHLDAQKQKIMQSAFQRLMQPDVMSKVANGNYGGRMNRMRFKRDFEIFVKDIHSAVLIF</sequence>
<evidence type="ECO:0000256" key="6">
    <source>
        <dbReference type="ARBA" id="ARBA00022927"/>
    </source>
</evidence>
<keyword evidence="6" id="KW-0653">Protein transport</keyword>
<evidence type="ECO:0000256" key="3">
    <source>
        <dbReference type="ARBA" id="ARBA00009466"/>
    </source>
</evidence>
<keyword evidence="7" id="KW-0539">Nucleus</keyword>
<dbReference type="InterPro" id="IPR044189">
    <property type="entry name" value="XPO4/7-like"/>
</dbReference>
<dbReference type="GO" id="GO:0005049">
    <property type="term" value="F:nuclear export signal receptor activity"/>
    <property type="evidence" value="ECO:0007669"/>
    <property type="project" value="InterPro"/>
</dbReference>
<dbReference type="AlphaFoldDB" id="A0A7S3PXS9"/>
<dbReference type="PANTHER" id="PTHR12596">
    <property type="entry name" value="EXPORTIN 4,7-RELATED"/>
    <property type="match status" value="1"/>
</dbReference>
<evidence type="ECO:0000256" key="5">
    <source>
        <dbReference type="ARBA" id="ARBA00022490"/>
    </source>
</evidence>
<accession>A0A7S3PXS9</accession>
<dbReference type="EMBL" id="HBIO01005181">
    <property type="protein sequence ID" value="CAE0458784.1"/>
    <property type="molecule type" value="Transcribed_RNA"/>
</dbReference>
<keyword evidence="5" id="KW-0963">Cytoplasm</keyword>
<dbReference type="InterPro" id="IPR011989">
    <property type="entry name" value="ARM-like"/>
</dbReference>
<evidence type="ECO:0000313" key="8">
    <source>
        <dbReference type="EMBL" id="CAE0458784.1"/>
    </source>
</evidence>
<keyword evidence="4" id="KW-0813">Transport</keyword>
<dbReference type="PANTHER" id="PTHR12596:SF1">
    <property type="entry name" value="EXPORTIN-4"/>
    <property type="match status" value="1"/>
</dbReference>
<gene>
    <name evidence="8" type="ORF">CDEB00056_LOCUS3625</name>
</gene>
<comment type="subcellular location">
    <subcellularLocation>
        <location evidence="2">Cytoplasm</location>
    </subcellularLocation>
    <subcellularLocation>
        <location evidence="1">Nucleus</location>
    </subcellularLocation>
</comment>
<evidence type="ECO:0000256" key="4">
    <source>
        <dbReference type="ARBA" id="ARBA00022448"/>
    </source>
</evidence>
<protein>
    <recommendedName>
        <fullName evidence="9">Exportin-4</fullName>
    </recommendedName>
</protein>
<dbReference type="GO" id="GO:0005643">
    <property type="term" value="C:nuclear pore"/>
    <property type="evidence" value="ECO:0007669"/>
    <property type="project" value="TreeGrafter"/>
</dbReference>